<feature type="signal peptide" evidence="2">
    <location>
        <begin position="1"/>
        <end position="20"/>
    </location>
</feature>
<dbReference type="InterPro" id="IPR017853">
    <property type="entry name" value="GH"/>
</dbReference>
<feature type="domain" description="Glycoside hydrolase 35 catalytic" evidence="3">
    <location>
        <begin position="48"/>
        <end position="107"/>
    </location>
</feature>
<organism evidence="4 5">
    <name type="scientific">Romanomermis culicivorax</name>
    <name type="common">Nematode worm</name>
    <dbReference type="NCBI Taxonomy" id="13658"/>
    <lineage>
        <taxon>Eukaryota</taxon>
        <taxon>Metazoa</taxon>
        <taxon>Ecdysozoa</taxon>
        <taxon>Nematoda</taxon>
        <taxon>Enoplea</taxon>
        <taxon>Dorylaimia</taxon>
        <taxon>Mermithida</taxon>
        <taxon>Mermithoidea</taxon>
        <taxon>Mermithidae</taxon>
        <taxon>Romanomermis</taxon>
    </lineage>
</organism>
<keyword evidence="2" id="KW-0732">Signal</keyword>
<dbReference type="Pfam" id="PF01301">
    <property type="entry name" value="Glyco_hydro_35"/>
    <property type="match status" value="1"/>
</dbReference>
<sequence length="107" mass="12204">MIVKWLLLNCLLYFLDQASTIDSIINENLKRHLRSNGAGVGLNADGPQFTLDGRPITILSGAIHYFRVPRAYWWDRLAALKSAGLNTVETYVAWNVHEEYEGQFDYS</sequence>
<evidence type="ECO:0000256" key="2">
    <source>
        <dbReference type="SAM" id="SignalP"/>
    </source>
</evidence>
<evidence type="ECO:0000313" key="4">
    <source>
        <dbReference type="Proteomes" id="UP000887565"/>
    </source>
</evidence>
<accession>A0A915JKL0</accession>
<dbReference type="PANTHER" id="PTHR23421">
    <property type="entry name" value="BETA-GALACTOSIDASE RELATED"/>
    <property type="match status" value="1"/>
</dbReference>
<evidence type="ECO:0000256" key="1">
    <source>
        <dbReference type="ARBA" id="ARBA00009809"/>
    </source>
</evidence>
<comment type="similarity">
    <text evidence="1">Belongs to the glycosyl hydrolase 35 family.</text>
</comment>
<dbReference type="GO" id="GO:0004553">
    <property type="term" value="F:hydrolase activity, hydrolyzing O-glycosyl compounds"/>
    <property type="evidence" value="ECO:0007669"/>
    <property type="project" value="InterPro"/>
</dbReference>
<dbReference type="PRINTS" id="PR00742">
    <property type="entry name" value="GLHYDRLASE35"/>
</dbReference>
<evidence type="ECO:0000313" key="5">
    <source>
        <dbReference type="WBParaSite" id="nRc.2.0.1.t26643-RA"/>
    </source>
</evidence>
<dbReference type="InterPro" id="IPR031330">
    <property type="entry name" value="Gly_Hdrlase_35_cat"/>
</dbReference>
<dbReference type="InterPro" id="IPR001944">
    <property type="entry name" value="Glycoside_Hdrlase_35"/>
</dbReference>
<reference evidence="5" key="1">
    <citation type="submission" date="2022-11" db="UniProtKB">
        <authorList>
            <consortium name="WormBaseParasite"/>
        </authorList>
    </citation>
    <scope>IDENTIFICATION</scope>
</reference>
<dbReference type="WBParaSite" id="nRc.2.0.1.t26643-RA">
    <property type="protein sequence ID" value="nRc.2.0.1.t26643-RA"/>
    <property type="gene ID" value="nRc.2.0.1.g26643"/>
</dbReference>
<proteinExistence type="inferred from homology"/>
<feature type="chain" id="PRO_5037966947" evidence="2">
    <location>
        <begin position="21"/>
        <end position="107"/>
    </location>
</feature>
<dbReference type="GO" id="GO:0005975">
    <property type="term" value="P:carbohydrate metabolic process"/>
    <property type="evidence" value="ECO:0007669"/>
    <property type="project" value="InterPro"/>
</dbReference>
<dbReference type="SUPFAM" id="SSF51445">
    <property type="entry name" value="(Trans)glycosidases"/>
    <property type="match status" value="1"/>
</dbReference>
<name>A0A915JKL0_ROMCU</name>
<dbReference type="Gene3D" id="3.20.20.80">
    <property type="entry name" value="Glycosidases"/>
    <property type="match status" value="1"/>
</dbReference>
<dbReference type="Proteomes" id="UP000887565">
    <property type="component" value="Unplaced"/>
</dbReference>
<protein>
    <submittedName>
        <fullName evidence="5">Glycoside hydrolase 35 catalytic domain-containing protein</fullName>
    </submittedName>
</protein>
<evidence type="ECO:0000259" key="3">
    <source>
        <dbReference type="Pfam" id="PF01301"/>
    </source>
</evidence>
<dbReference type="AlphaFoldDB" id="A0A915JKL0"/>
<keyword evidence="4" id="KW-1185">Reference proteome</keyword>